<dbReference type="RefSeq" id="WP_169103145.1">
    <property type="nucleotide sequence ID" value="NZ_JABBVZ010000179.1"/>
</dbReference>
<dbReference type="AlphaFoldDB" id="A0A7Y0L7W5"/>
<organism evidence="1 2">
    <name type="scientific">Sulfobacillus harzensis</name>
    <dbReference type="NCBI Taxonomy" id="2729629"/>
    <lineage>
        <taxon>Bacteria</taxon>
        <taxon>Bacillati</taxon>
        <taxon>Bacillota</taxon>
        <taxon>Clostridia</taxon>
        <taxon>Eubacteriales</taxon>
        <taxon>Clostridiales Family XVII. Incertae Sedis</taxon>
        <taxon>Sulfobacillus</taxon>
    </lineage>
</organism>
<sequence>MDRSDCVLLPEFAHRDVLDSPLTLDELRASVDRHERLDVVLAVSLHDVYQTVRTDQRLLLHLRGNAGLILDNKGGAAWS</sequence>
<protein>
    <submittedName>
        <fullName evidence="1">Uncharacterized protein</fullName>
    </submittedName>
</protein>
<reference evidence="1 2" key="1">
    <citation type="submission" date="2020-04" db="EMBL/GenBank/DDBJ databases">
        <authorList>
            <person name="Zhang R."/>
            <person name="Schippers A."/>
        </authorList>
    </citation>
    <scope>NUCLEOTIDE SEQUENCE [LARGE SCALE GENOMIC DNA]</scope>
    <source>
        <strain evidence="1 2">DSM 109850</strain>
    </source>
</reference>
<name>A0A7Y0L7W5_9FIRM</name>
<dbReference type="EMBL" id="JABBVZ010000179">
    <property type="protein sequence ID" value="NMP24942.1"/>
    <property type="molecule type" value="Genomic_DNA"/>
</dbReference>
<comment type="caution">
    <text evidence="1">The sequence shown here is derived from an EMBL/GenBank/DDBJ whole genome shotgun (WGS) entry which is preliminary data.</text>
</comment>
<proteinExistence type="predicted"/>
<evidence type="ECO:0000313" key="2">
    <source>
        <dbReference type="Proteomes" id="UP000533476"/>
    </source>
</evidence>
<gene>
    <name evidence="1" type="ORF">HIJ39_21785</name>
</gene>
<keyword evidence="2" id="KW-1185">Reference proteome</keyword>
<accession>A0A7Y0L7W5</accession>
<evidence type="ECO:0000313" key="1">
    <source>
        <dbReference type="EMBL" id="NMP24942.1"/>
    </source>
</evidence>
<dbReference type="Proteomes" id="UP000533476">
    <property type="component" value="Unassembled WGS sequence"/>
</dbReference>